<keyword evidence="2" id="KW-1185">Reference proteome</keyword>
<accession>A0ABS4HU44</accession>
<dbReference type="Proteomes" id="UP001519344">
    <property type="component" value="Unassembled WGS sequence"/>
</dbReference>
<sequence>MITCEQCGKTNGFRKPANNWICEDCKIGDVKTTLTNKGGTVTIVRERIIGYEAQGDGSARENEG</sequence>
<proteinExistence type="predicted"/>
<dbReference type="GO" id="GO:0005840">
    <property type="term" value="C:ribosome"/>
    <property type="evidence" value="ECO:0007669"/>
    <property type="project" value="UniProtKB-KW"/>
</dbReference>
<name>A0ABS4HU44_9BACL</name>
<organism evidence="1 2">
    <name type="scientific">Paenibacillus aceris</name>
    <dbReference type="NCBI Taxonomy" id="869555"/>
    <lineage>
        <taxon>Bacteria</taxon>
        <taxon>Bacillati</taxon>
        <taxon>Bacillota</taxon>
        <taxon>Bacilli</taxon>
        <taxon>Bacillales</taxon>
        <taxon>Paenibacillaceae</taxon>
        <taxon>Paenibacillus</taxon>
    </lineage>
</organism>
<keyword evidence="1" id="KW-0689">Ribosomal protein</keyword>
<reference evidence="1 2" key="1">
    <citation type="submission" date="2021-03" db="EMBL/GenBank/DDBJ databases">
        <title>Genomic Encyclopedia of Type Strains, Phase IV (KMG-IV): sequencing the most valuable type-strain genomes for metagenomic binning, comparative biology and taxonomic classification.</title>
        <authorList>
            <person name="Goeker M."/>
        </authorList>
    </citation>
    <scope>NUCLEOTIDE SEQUENCE [LARGE SCALE GENOMIC DNA]</scope>
    <source>
        <strain evidence="1 2">DSM 24950</strain>
    </source>
</reference>
<evidence type="ECO:0000313" key="2">
    <source>
        <dbReference type="Proteomes" id="UP001519344"/>
    </source>
</evidence>
<comment type="caution">
    <text evidence="1">The sequence shown here is derived from an EMBL/GenBank/DDBJ whole genome shotgun (WGS) entry which is preliminary data.</text>
</comment>
<dbReference type="EMBL" id="JAGGKV010000002">
    <property type="protein sequence ID" value="MBP1962149.1"/>
    <property type="molecule type" value="Genomic_DNA"/>
</dbReference>
<gene>
    <name evidence="1" type="ORF">J2Z65_001347</name>
</gene>
<protein>
    <submittedName>
        <fullName evidence="1">Ribosomal protein L37AE/L43A</fullName>
    </submittedName>
</protein>
<evidence type="ECO:0000313" key="1">
    <source>
        <dbReference type="EMBL" id="MBP1962149.1"/>
    </source>
</evidence>
<keyword evidence="1" id="KW-0687">Ribonucleoprotein</keyword>